<reference evidence="13 14" key="1">
    <citation type="submission" date="2018-01" db="EMBL/GenBank/DDBJ databases">
        <title>Whole genome sequencing of Histamine producing bacteria.</title>
        <authorList>
            <person name="Butler K."/>
        </authorList>
    </citation>
    <scope>NUCLEOTIDE SEQUENCE [LARGE SCALE GENOMIC DNA]</scope>
    <source>
        <strain evidence="13 14">ATCC 25521</strain>
    </source>
</reference>
<evidence type="ECO:0000256" key="4">
    <source>
        <dbReference type="ARBA" id="ARBA00022692"/>
    </source>
</evidence>
<keyword evidence="3 9" id="KW-0813">Transport</keyword>
<comment type="subcellular location">
    <subcellularLocation>
        <location evidence="9">Cell membrane</location>
        <topology evidence="9">Multi-pass membrane protein</topology>
    </subcellularLocation>
    <subcellularLocation>
        <location evidence="1 11">Membrane</location>
        <topology evidence="1 11">Multi-pass membrane protein</topology>
    </subcellularLocation>
</comment>
<dbReference type="Gene3D" id="1.10.3370.10">
    <property type="entry name" value="SecY subunit domain"/>
    <property type="match status" value="1"/>
</dbReference>
<evidence type="ECO:0000256" key="2">
    <source>
        <dbReference type="ARBA" id="ARBA00005751"/>
    </source>
</evidence>
<comment type="caution">
    <text evidence="13">The sequence shown here is derived from an EMBL/GenBank/DDBJ whole genome shotgun (WGS) entry which is preliminary data.</text>
</comment>
<dbReference type="PANTHER" id="PTHR10906">
    <property type="entry name" value="SECY/SEC61-ALPHA FAMILY MEMBER"/>
    <property type="match status" value="1"/>
</dbReference>
<feature type="transmembrane region" description="Helical" evidence="9">
    <location>
        <begin position="154"/>
        <end position="172"/>
    </location>
</feature>
<dbReference type="PRINTS" id="PR00303">
    <property type="entry name" value="SECYTRNLCASE"/>
</dbReference>
<dbReference type="InterPro" id="IPR026593">
    <property type="entry name" value="SecY"/>
</dbReference>
<comment type="function">
    <text evidence="9 10">The central subunit of the protein translocation channel SecYEG. Consists of two halves formed by TMs 1-5 and 6-10. These two domains form a lateral gate at the front which open onto the bilayer between TMs 2 and 7, and are clamped together by SecE at the back. The channel is closed by both a pore ring composed of hydrophobic SecY resides and a short helix (helix 2A) on the extracellular side of the membrane which forms a plug. The plug probably moves laterally to allow the channel to open. The ring and the pore may move independently.</text>
</comment>
<accession>A0ABX5GAM5</accession>
<dbReference type="PIRSF" id="PIRSF004557">
    <property type="entry name" value="SecY"/>
    <property type="match status" value="1"/>
</dbReference>
<feature type="transmembrane region" description="Helical" evidence="9">
    <location>
        <begin position="119"/>
        <end position="142"/>
    </location>
</feature>
<dbReference type="InterPro" id="IPR023201">
    <property type="entry name" value="SecY_dom_sf"/>
</dbReference>
<evidence type="ECO:0000256" key="10">
    <source>
        <dbReference type="RuleBase" id="RU000537"/>
    </source>
</evidence>
<feature type="transmembrane region" description="Helical" evidence="9">
    <location>
        <begin position="313"/>
        <end position="335"/>
    </location>
</feature>
<evidence type="ECO:0000256" key="8">
    <source>
        <dbReference type="ARBA" id="ARBA00023136"/>
    </source>
</evidence>
<feature type="transmembrane region" description="Helical" evidence="9">
    <location>
        <begin position="272"/>
        <end position="293"/>
    </location>
</feature>
<evidence type="ECO:0000256" key="5">
    <source>
        <dbReference type="ARBA" id="ARBA00022927"/>
    </source>
</evidence>
<keyword evidence="9" id="KW-1003">Cell membrane</keyword>
<name>A0ABX5GAM5_PHOLE</name>
<evidence type="ECO:0000256" key="7">
    <source>
        <dbReference type="ARBA" id="ARBA00023010"/>
    </source>
</evidence>
<evidence type="ECO:0000256" key="3">
    <source>
        <dbReference type="ARBA" id="ARBA00022448"/>
    </source>
</evidence>
<gene>
    <name evidence="9" type="primary">secY</name>
    <name evidence="13" type="ORF">CTM94_20205</name>
</gene>
<feature type="transmembrane region" description="Helical" evidence="9">
    <location>
        <begin position="213"/>
        <end position="233"/>
    </location>
</feature>
<feature type="transmembrane region" description="Helical" evidence="9">
    <location>
        <begin position="184"/>
        <end position="201"/>
    </location>
</feature>
<evidence type="ECO:0000256" key="1">
    <source>
        <dbReference type="ARBA" id="ARBA00004141"/>
    </source>
</evidence>
<keyword evidence="14" id="KW-1185">Reference proteome</keyword>
<evidence type="ECO:0000256" key="9">
    <source>
        <dbReference type="HAMAP-Rule" id="MF_01465"/>
    </source>
</evidence>
<dbReference type="Proteomes" id="UP000241566">
    <property type="component" value="Unassembled WGS sequence"/>
</dbReference>
<organism evidence="13 14">
    <name type="scientific">Photobacterium leiognathi</name>
    <dbReference type="NCBI Taxonomy" id="553611"/>
    <lineage>
        <taxon>Bacteria</taxon>
        <taxon>Pseudomonadati</taxon>
        <taxon>Pseudomonadota</taxon>
        <taxon>Gammaproteobacteria</taxon>
        <taxon>Vibrionales</taxon>
        <taxon>Vibrionaceae</taxon>
        <taxon>Photobacterium</taxon>
    </lineage>
</organism>
<keyword evidence="6 9" id="KW-1133">Transmembrane helix</keyword>
<dbReference type="PROSITE" id="PS00755">
    <property type="entry name" value="SECY_1"/>
    <property type="match status" value="1"/>
</dbReference>
<keyword evidence="4 9" id="KW-0812">Transmembrane</keyword>
<dbReference type="HAMAP" id="MF_01465">
    <property type="entry name" value="SecY"/>
    <property type="match status" value="1"/>
</dbReference>
<feature type="transmembrane region" description="Helical" evidence="9">
    <location>
        <begin position="21"/>
        <end position="41"/>
    </location>
</feature>
<feature type="transmembrane region" description="Helical" evidence="9">
    <location>
        <begin position="371"/>
        <end position="391"/>
    </location>
</feature>
<dbReference type="EMBL" id="PYOI01000053">
    <property type="protein sequence ID" value="PSV76815.1"/>
    <property type="molecule type" value="Genomic_DNA"/>
</dbReference>
<sequence>MAKQPGHDFRSAQGGLAELKSRLLFVLGAILIFRAGSFVPIPGIDAAVLASLFEQQKGTIIEMFNMFSGGALSRASILALGIMPYISASIIVQLLTVVHPALAELKKEGEAGRRKISQYTRYGTLVLATFQAIGIATGLPSMIPGLVHNPGPSFYFVAVVSLVTGTMFLMWLGEQITERGIGNGISLIIFTGIVAGLPPAIGQTVEQARQGELHVLLLLLIAVISFAVIYFVVFMERGQRRIVVNYAKRQQGRRVFAAQSTHLPLKINMAGVIPAIFASSIILFPGTLAQWFGQSEGLGWLSDISLALSPGQPLYVMLYAAAIIFFCFFYTALVFNPRETADNLKKSGAFIPGIRPGEQTAKYIDKVMTRLTLAGALYITFICLIPEFMMIAWNVRFYFGGTSLLIVVVVIMDFMAQVQTHLMSQQYESVLKKANLKGYGR</sequence>
<dbReference type="PROSITE" id="PS00756">
    <property type="entry name" value="SECY_2"/>
    <property type="match status" value="1"/>
</dbReference>
<proteinExistence type="inferred from homology"/>
<dbReference type="NCBIfam" id="TIGR00967">
    <property type="entry name" value="3a0501s007"/>
    <property type="match status" value="1"/>
</dbReference>
<keyword evidence="7 9" id="KW-0811">Translocation</keyword>
<comment type="similarity">
    <text evidence="2 9 12">Belongs to the SecY/SEC61-alpha family.</text>
</comment>
<evidence type="ECO:0000313" key="13">
    <source>
        <dbReference type="EMBL" id="PSV76815.1"/>
    </source>
</evidence>
<dbReference type="InterPro" id="IPR002208">
    <property type="entry name" value="SecY/SEC61-alpha"/>
</dbReference>
<evidence type="ECO:0000256" key="6">
    <source>
        <dbReference type="ARBA" id="ARBA00022989"/>
    </source>
</evidence>
<evidence type="ECO:0000256" key="11">
    <source>
        <dbReference type="RuleBase" id="RU003484"/>
    </source>
</evidence>
<dbReference type="InterPro" id="IPR030659">
    <property type="entry name" value="SecY_CS"/>
</dbReference>
<feature type="transmembrane region" description="Helical" evidence="9">
    <location>
        <begin position="75"/>
        <end position="98"/>
    </location>
</feature>
<keyword evidence="8 9" id="KW-0472">Membrane</keyword>
<feature type="transmembrane region" description="Helical" evidence="9">
    <location>
        <begin position="397"/>
        <end position="416"/>
    </location>
</feature>
<dbReference type="Pfam" id="PF00344">
    <property type="entry name" value="SecY"/>
    <property type="match status" value="1"/>
</dbReference>
<comment type="subunit">
    <text evidence="9">Component of the Sec protein translocase complex. Heterotrimer consisting of SecY, SecE and SecG subunits. The heterotrimers can form oligomers, although 1 heterotrimer is thought to be able to translocate proteins. Interacts with the ribosome. Interacts with SecDF, and other proteins may be involved. Interacts with SecA.</text>
</comment>
<keyword evidence="5 9" id="KW-0653">Protein transport</keyword>
<dbReference type="SUPFAM" id="SSF103491">
    <property type="entry name" value="Preprotein translocase SecY subunit"/>
    <property type="match status" value="1"/>
</dbReference>
<dbReference type="RefSeq" id="WP_045066234.1">
    <property type="nucleotide sequence ID" value="NZ_JZSK01000065.1"/>
</dbReference>
<evidence type="ECO:0000256" key="12">
    <source>
        <dbReference type="RuleBase" id="RU004349"/>
    </source>
</evidence>
<protein>
    <recommendedName>
        <fullName evidence="9 10">Protein translocase subunit SecY</fullName>
    </recommendedName>
</protein>
<evidence type="ECO:0000313" key="14">
    <source>
        <dbReference type="Proteomes" id="UP000241566"/>
    </source>
</evidence>